<feature type="compositionally biased region" description="Basic residues" evidence="2">
    <location>
        <begin position="321"/>
        <end position="331"/>
    </location>
</feature>
<dbReference type="Ensembl" id="ENSCLMT00005004451.1">
    <property type="protein sequence ID" value="ENSCLMP00005004113.1"/>
    <property type="gene ID" value="ENSCLMG00005002293.1"/>
</dbReference>
<evidence type="ECO:0000259" key="4">
    <source>
        <dbReference type="SMART" id="SM01147"/>
    </source>
</evidence>
<dbReference type="PANTHER" id="PTHR45623:SF22">
    <property type="entry name" value="CHROMODOMAIN-HELICASE-DNA-BINDING PROTEIN 4"/>
    <property type="match status" value="1"/>
</dbReference>
<feature type="region of interest" description="Disordered" evidence="2">
    <location>
        <begin position="255"/>
        <end position="396"/>
    </location>
</feature>
<dbReference type="GO" id="GO:0016887">
    <property type="term" value="F:ATP hydrolysis activity"/>
    <property type="evidence" value="ECO:0007669"/>
    <property type="project" value="TreeGrafter"/>
</dbReference>
<dbReference type="AlphaFoldDB" id="A0A8C2WLB4"/>
<protein>
    <submittedName>
        <fullName evidence="5">Uncharacterized protein</fullName>
    </submittedName>
</protein>
<dbReference type="Pfam" id="PF06461">
    <property type="entry name" value="CHDII_SANT-like"/>
    <property type="match status" value="1"/>
</dbReference>
<dbReference type="GO" id="GO:0140658">
    <property type="term" value="F:ATP-dependent chromatin remodeler activity"/>
    <property type="evidence" value="ECO:0007669"/>
    <property type="project" value="TreeGrafter"/>
</dbReference>
<evidence type="ECO:0000313" key="6">
    <source>
        <dbReference type="Proteomes" id="UP000694565"/>
    </source>
</evidence>
<dbReference type="GO" id="GO:0003682">
    <property type="term" value="F:chromatin binding"/>
    <property type="evidence" value="ECO:0007669"/>
    <property type="project" value="TreeGrafter"/>
</dbReference>
<organism evidence="5 6">
    <name type="scientific">Cyclopterus lumpus</name>
    <name type="common">Lumpsucker</name>
    <dbReference type="NCBI Taxonomy" id="8103"/>
    <lineage>
        <taxon>Eukaryota</taxon>
        <taxon>Metazoa</taxon>
        <taxon>Chordata</taxon>
        <taxon>Craniata</taxon>
        <taxon>Vertebrata</taxon>
        <taxon>Euteleostomi</taxon>
        <taxon>Actinopterygii</taxon>
        <taxon>Neopterygii</taxon>
        <taxon>Teleostei</taxon>
        <taxon>Neoteleostei</taxon>
        <taxon>Acanthomorphata</taxon>
        <taxon>Eupercaria</taxon>
        <taxon>Perciformes</taxon>
        <taxon>Cottioidei</taxon>
        <taxon>Cottales</taxon>
        <taxon>Cyclopteridae</taxon>
        <taxon>Cyclopterus</taxon>
    </lineage>
</organism>
<feature type="compositionally biased region" description="Basic and acidic residues" evidence="2">
    <location>
        <begin position="332"/>
        <end position="384"/>
    </location>
</feature>
<dbReference type="PANTHER" id="PTHR45623">
    <property type="entry name" value="CHROMODOMAIN-HELICASE-DNA-BINDING PROTEIN 3-RELATED-RELATED"/>
    <property type="match status" value="1"/>
</dbReference>
<proteinExistence type="predicted"/>
<reference evidence="5" key="1">
    <citation type="submission" date="2025-05" db="UniProtKB">
        <authorList>
            <consortium name="Ensembl"/>
        </authorList>
    </citation>
    <scope>IDENTIFICATION</scope>
</reference>
<sequence>MNEYLSSFKVAQYVVKDEEEEEEVQREVIKQEESVDPDYWEKLLRHHYEQQQEDLARNLGKGKRIRKQVNYNDGSQEDRADWQDDQSDGQSDYSVASEEGDEDFDERTEGESRYGLRNDKDKPLPPLLARVGGNIEVLGFNSRQRKAFLNAVMRYGMPPQDAFTTQWLVRDLRGKSEKEFKAYVSLFMRHLCEPGADGAETFADGVPREGLSRQHVLTRIGVMSLIRKKVQEFEHVNGQWSMPWMAELEESKKAAAAAAAAQLDSPGKTPSTGTPADTQPNTPAPEQQQRYDFYPKKTNAYSERFYKKNVPPPRRLPGDRHPRRRRRRRRGRREESAGGAGEQKERGGADGDGQTEQRGEGEGGREGGRERDEEFGGRRGDKVAVRGQDGGVRGQI</sequence>
<dbReference type="GO" id="GO:0042393">
    <property type="term" value="F:histone binding"/>
    <property type="evidence" value="ECO:0007669"/>
    <property type="project" value="TreeGrafter"/>
</dbReference>
<dbReference type="GeneTree" id="ENSGT00940000155088"/>
<dbReference type="SMART" id="SM01147">
    <property type="entry name" value="DUF1087"/>
    <property type="match status" value="1"/>
</dbReference>
<dbReference type="SMART" id="SM01146">
    <property type="entry name" value="DUF1086"/>
    <property type="match status" value="1"/>
</dbReference>
<feature type="compositionally biased region" description="Polar residues" evidence="2">
    <location>
        <begin position="268"/>
        <end position="290"/>
    </location>
</feature>
<keyword evidence="1" id="KW-0539">Nucleus</keyword>
<name>A0A8C2WLB4_CYCLU</name>
<evidence type="ECO:0000313" key="5">
    <source>
        <dbReference type="Ensembl" id="ENSCLMP00005004102.1"/>
    </source>
</evidence>
<evidence type="ECO:0000259" key="3">
    <source>
        <dbReference type="SMART" id="SM01146"/>
    </source>
</evidence>
<dbReference type="GO" id="GO:0016581">
    <property type="term" value="C:NuRD complex"/>
    <property type="evidence" value="ECO:0007669"/>
    <property type="project" value="TreeGrafter"/>
</dbReference>
<evidence type="ECO:0000256" key="2">
    <source>
        <dbReference type="SAM" id="MobiDB-lite"/>
    </source>
</evidence>
<dbReference type="Proteomes" id="UP000694565">
    <property type="component" value="Unplaced"/>
</dbReference>
<accession>A0A8C2WLB4</accession>
<evidence type="ECO:0000256" key="1">
    <source>
        <dbReference type="ARBA" id="ARBA00023242"/>
    </source>
</evidence>
<keyword evidence="6" id="KW-1185">Reference proteome</keyword>
<dbReference type="Pfam" id="PF06465">
    <property type="entry name" value="DUF1087"/>
    <property type="match status" value="1"/>
</dbReference>
<feature type="region of interest" description="Disordered" evidence="2">
    <location>
        <begin position="54"/>
        <end position="125"/>
    </location>
</feature>
<feature type="domain" description="CHD subfamily II SANT-like" evidence="3">
    <location>
        <begin position="93"/>
        <end position="247"/>
    </location>
</feature>
<dbReference type="InterPro" id="IPR009462">
    <property type="entry name" value="CHD_II_SANT-like"/>
</dbReference>
<dbReference type="Ensembl" id="ENSCLMT00005004440.1">
    <property type="protein sequence ID" value="ENSCLMP00005004102.1"/>
    <property type="gene ID" value="ENSCLMG00005002288.1"/>
</dbReference>
<dbReference type="GO" id="GO:0003677">
    <property type="term" value="F:DNA binding"/>
    <property type="evidence" value="ECO:0007669"/>
    <property type="project" value="InterPro"/>
</dbReference>
<dbReference type="InterPro" id="IPR009463">
    <property type="entry name" value="DUF1087"/>
</dbReference>
<feature type="domain" description="DUF1087" evidence="4">
    <location>
        <begin position="15"/>
        <end position="79"/>
    </location>
</feature>
<feature type="compositionally biased region" description="Basic and acidic residues" evidence="2">
    <location>
        <begin position="107"/>
        <end position="123"/>
    </location>
</feature>